<dbReference type="Pfam" id="PF16916">
    <property type="entry name" value="ZT_dimer"/>
    <property type="match status" value="1"/>
</dbReference>
<evidence type="ECO:0000256" key="8">
    <source>
        <dbReference type="SAM" id="MobiDB-lite"/>
    </source>
</evidence>
<sequence length="514" mass="55694">MAIRISTRMAMLLGLGSMLLAVKIIAGATTGSYVLVADALRSFNAVFSQVLALCAHRIAARSTPDKVFTYGWRRAECVTALSNSVAIVGFCAFATVKFVGTQVSPDLPSFRPQLMITLAVFGLNVNVMGHLLMKRESLPSHAAALDEALDVDIGSASDEVAPGNETATSSTERKAQLLSANGSALYQANIPGDGTYRKKDDARPGPPARSLGRSREYSALDEIYVHPSSFRNSIIESSRLEQVDSDDENTSLGDEPLEHTPLLAHGTYPDRGHRSRLHAAQFRQMHPHTTHHHRCLHRPHLTKPVQNHTLLNIAPLSLWDRFDALSNLAMILTAVLTLKAHGVWIARIDQGLAALITLYTFVPALSLCVAASRILLQATPAGISVDDIREDITDLQGVISCHHLHVWQLDDTRLIASLRVAVDASGWGRDGSYMLLAREIRLCLHEYGIHSSTIQPEFVQGFAVNSNNGNSDPEGNALSREDSGVDTQWVGTSQAVNEDAVAHLGFSVSSLLGS</sequence>
<feature type="region of interest" description="Disordered" evidence="8">
    <location>
        <begin position="240"/>
        <end position="270"/>
    </location>
</feature>
<dbReference type="SUPFAM" id="SSF160240">
    <property type="entry name" value="Cation efflux protein cytoplasmic domain-like"/>
    <property type="match status" value="1"/>
</dbReference>
<keyword evidence="5" id="KW-0862">Zinc</keyword>
<keyword evidence="7" id="KW-0472">Membrane</keyword>
<dbReference type="GO" id="GO:0006882">
    <property type="term" value="P:intracellular zinc ion homeostasis"/>
    <property type="evidence" value="ECO:0007669"/>
    <property type="project" value="TreeGrafter"/>
</dbReference>
<evidence type="ECO:0000256" key="3">
    <source>
        <dbReference type="ARBA" id="ARBA00022448"/>
    </source>
</evidence>
<dbReference type="AlphaFoldDB" id="A0A6A6IGT8"/>
<dbReference type="EMBL" id="ML987194">
    <property type="protein sequence ID" value="KAF2249815.1"/>
    <property type="molecule type" value="Genomic_DNA"/>
</dbReference>
<evidence type="ECO:0000256" key="7">
    <source>
        <dbReference type="ARBA" id="ARBA00023136"/>
    </source>
</evidence>
<feature type="region of interest" description="Disordered" evidence="8">
    <location>
        <begin position="465"/>
        <end position="484"/>
    </location>
</feature>
<dbReference type="OrthoDB" id="9944568at2759"/>
<keyword evidence="6" id="KW-1133">Transmembrane helix</keyword>
<keyword evidence="12" id="KW-1185">Reference proteome</keyword>
<evidence type="ECO:0000256" key="5">
    <source>
        <dbReference type="ARBA" id="ARBA00022833"/>
    </source>
</evidence>
<evidence type="ECO:0000256" key="2">
    <source>
        <dbReference type="ARBA" id="ARBA00008873"/>
    </source>
</evidence>
<dbReference type="InterPro" id="IPR027470">
    <property type="entry name" value="Cation_efflux_CTD"/>
</dbReference>
<dbReference type="PANTHER" id="PTHR45820">
    <property type="entry name" value="FI23527P1"/>
    <property type="match status" value="1"/>
</dbReference>
<protein>
    <submittedName>
        <fullName evidence="11">Cation efflux protein</fullName>
    </submittedName>
</protein>
<comment type="similarity">
    <text evidence="2">Belongs to the cation diffusion facilitator (CDF) transporter (TC 2.A.4) family. SLC30A subfamily.</text>
</comment>
<dbReference type="GO" id="GO:0005385">
    <property type="term" value="F:zinc ion transmembrane transporter activity"/>
    <property type="evidence" value="ECO:0007669"/>
    <property type="project" value="TreeGrafter"/>
</dbReference>
<dbReference type="GO" id="GO:0016020">
    <property type="term" value="C:membrane"/>
    <property type="evidence" value="ECO:0007669"/>
    <property type="project" value="UniProtKB-SubCell"/>
</dbReference>
<evidence type="ECO:0000259" key="9">
    <source>
        <dbReference type="Pfam" id="PF01545"/>
    </source>
</evidence>
<evidence type="ECO:0000256" key="4">
    <source>
        <dbReference type="ARBA" id="ARBA00022692"/>
    </source>
</evidence>
<evidence type="ECO:0000259" key="10">
    <source>
        <dbReference type="Pfam" id="PF16916"/>
    </source>
</evidence>
<dbReference type="InterPro" id="IPR058533">
    <property type="entry name" value="Cation_efflux_TM"/>
</dbReference>
<comment type="subcellular location">
    <subcellularLocation>
        <location evidence="1">Membrane</location>
        <topology evidence="1">Multi-pass membrane protein</topology>
    </subcellularLocation>
</comment>
<evidence type="ECO:0000256" key="1">
    <source>
        <dbReference type="ARBA" id="ARBA00004141"/>
    </source>
</evidence>
<proteinExistence type="inferred from homology"/>
<feature type="domain" description="Cation efflux protein transmembrane" evidence="9">
    <location>
        <begin position="18"/>
        <end position="140"/>
    </location>
</feature>
<dbReference type="Pfam" id="PF01545">
    <property type="entry name" value="Cation_efflux"/>
    <property type="match status" value="1"/>
</dbReference>
<feature type="domain" description="Cation efflux protein cytoplasmic" evidence="10">
    <location>
        <begin position="381"/>
        <end position="457"/>
    </location>
</feature>
<keyword evidence="4" id="KW-0812">Transmembrane</keyword>
<organism evidence="11 12">
    <name type="scientific">Trematosphaeria pertusa</name>
    <dbReference type="NCBI Taxonomy" id="390896"/>
    <lineage>
        <taxon>Eukaryota</taxon>
        <taxon>Fungi</taxon>
        <taxon>Dikarya</taxon>
        <taxon>Ascomycota</taxon>
        <taxon>Pezizomycotina</taxon>
        <taxon>Dothideomycetes</taxon>
        <taxon>Pleosporomycetidae</taxon>
        <taxon>Pleosporales</taxon>
        <taxon>Massarineae</taxon>
        <taxon>Trematosphaeriaceae</taxon>
        <taxon>Trematosphaeria</taxon>
    </lineage>
</organism>
<dbReference type="SUPFAM" id="SSF161111">
    <property type="entry name" value="Cation efflux protein transmembrane domain-like"/>
    <property type="match status" value="1"/>
</dbReference>
<dbReference type="InterPro" id="IPR036837">
    <property type="entry name" value="Cation_efflux_CTD_sf"/>
</dbReference>
<evidence type="ECO:0000313" key="12">
    <source>
        <dbReference type="Proteomes" id="UP000800094"/>
    </source>
</evidence>
<evidence type="ECO:0000256" key="6">
    <source>
        <dbReference type="ARBA" id="ARBA00022989"/>
    </source>
</evidence>
<dbReference type="InterPro" id="IPR027469">
    <property type="entry name" value="Cation_efflux_TMD_sf"/>
</dbReference>
<feature type="region of interest" description="Disordered" evidence="8">
    <location>
        <begin position="186"/>
        <end position="214"/>
    </location>
</feature>
<name>A0A6A6IGT8_9PLEO</name>
<dbReference type="RefSeq" id="XP_033684819.1">
    <property type="nucleotide sequence ID" value="XM_033821627.1"/>
</dbReference>
<keyword evidence="3" id="KW-0813">Transport</keyword>
<dbReference type="PANTHER" id="PTHR45820:SF5">
    <property type="entry name" value="DIFFUSION FACILITATOR FAMILY METAL ION TRANSPORTER, PUTATIVE-RELATED"/>
    <property type="match status" value="1"/>
</dbReference>
<gene>
    <name evidence="11" type="ORF">BU26DRAFT_290156</name>
</gene>
<dbReference type="Gene3D" id="1.20.1510.10">
    <property type="entry name" value="Cation efflux protein transmembrane domain"/>
    <property type="match status" value="1"/>
</dbReference>
<accession>A0A6A6IGT8</accession>
<dbReference type="Proteomes" id="UP000800094">
    <property type="component" value="Unassembled WGS sequence"/>
</dbReference>
<reference evidence="11" key="1">
    <citation type="journal article" date="2020" name="Stud. Mycol.">
        <title>101 Dothideomycetes genomes: a test case for predicting lifestyles and emergence of pathogens.</title>
        <authorList>
            <person name="Haridas S."/>
            <person name="Albert R."/>
            <person name="Binder M."/>
            <person name="Bloem J."/>
            <person name="Labutti K."/>
            <person name="Salamov A."/>
            <person name="Andreopoulos B."/>
            <person name="Baker S."/>
            <person name="Barry K."/>
            <person name="Bills G."/>
            <person name="Bluhm B."/>
            <person name="Cannon C."/>
            <person name="Castanera R."/>
            <person name="Culley D."/>
            <person name="Daum C."/>
            <person name="Ezra D."/>
            <person name="Gonzalez J."/>
            <person name="Henrissat B."/>
            <person name="Kuo A."/>
            <person name="Liang C."/>
            <person name="Lipzen A."/>
            <person name="Lutzoni F."/>
            <person name="Magnuson J."/>
            <person name="Mondo S."/>
            <person name="Nolan M."/>
            <person name="Ohm R."/>
            <person name="Pangilinan J."/>
            <person name="Park H.-J."/>
            <person name="Ramirez L."/>
            <person name="Alfaro M."/>
            <person name="Sun H."/>
            <person name="Tritt A."/>
            <person name="Yoshinaga Y."/>
            <person name="Zwiers L.-H."/>
            <person name="Turgeon B."/>
            <person name="Goodwin S."/>
            <person name="Spatafora J."/>
            <person name="Crous P."/>
            <person name="Grigoriev I."/>
        </authorList>
    </citation>
    <scope>NUCLEOTIDE SEQUENCE</scope>
    <source>
        <strain evidence="11">CBS 122368</strain>
    </source>
</reference>
<evidence type="ECO:0000313" key="11">
    <source>
        <dbReference type="EMBL" id="KAF2249815.1"/>
    </source>
</evidence>
<dbReference type="GeneID" id="54574957"/>